<dbReference type="InterPro" id="IPR029044">
    <property type="entry name" value="Nucleotide-diphossugar_trans"/>
</dbReference>
<dbReference type="PANTHER" id="PTHR43179">
    <property type="entry name" value="RHAMNOSYLTRANSFERASE WBBL"/>
    <property type="match status" value="1"/>
</dbReference>
<keyword evidence="4" id="KW-1185">Reference proteome</keyword>
<dbReference type="PANTHER" id="PTHR43179:SF7">
    <property type="entry name" value="RHAMNOSYLTRANSFERASE WBBL"/>
    <property type="match status" value="1"/>
</dbReference>
<proteinExistence type="predicted"/>
<reference evidence="4" key="1">
    <citation type="journal article" date="2019" name="Int. J. Syst. Evol. Microbiol.">
        <title>The Global Catalogue of Microorganisms (GCM) 10K type strain sequencing project: providing services to taxonomists for standard genome sequencing and annotation.</title>
        <authorList>
            <consortium name="The Broad Institute Genomics Platform"/>
            <consortium name="The Broad Institute Genome Sequencing Center for Infectious Disease"/>
            <person name="Wu L."/>
            <person name="Ma J."/>
        </authorList>
    </citation>
    <scope>NUCLEOTIDE SEQUENCE [LARGE SCALE GENOMIC DNA]</scope>
    <source>
        <strain evidence="4">KCTC 52141</strain>
    </source>
</reference>
<evidence type="ECO:0000256" key="1">
    <source>
        <dbReference type="SAM" id="Coils"/>
    </source>
</evidence>
<dbReference type="Gene3D" id="3.40.50.2000">
    <property type="entry name" value="Glycogen Phosphorylase B"/>
    <property type="match status" value="3"/>
</dbReference>
<dbReference type="InterPro" id="IPR001173">
    <property type="entry name" value="Glyco_trans_2-like"/>
</dbReference>
<feature type="coiled-coil region" evidence="1">
    <location>
        <begin position="760"/>
        <end position="819"/>
    </location>
</feature>
<evidence type="ECO:0000313" key="3">
    <source>
        <dbReference type="EMBL" id="MFC3156817.1"/>
    </source>
</evidence>
<dbReference type="CDD" id="cd03801">
    <property type="entry name" value="GT4_PimA-like"/>
    <property type="match status" value="1"/>
</dbReference>
<evidence type="ECO:0000313" key="4">
    <source>
        <dbReference type="Proteomes" id="UP001595548"/>
    </source>
</evidence>
<dbReference type="EC" id="2.4.-.-" evidence="3"/>
<keyword evidence="3" id="KW-0328">Glycosyltransferase</keyword>
<accession>A0ABV7HYR1</accession>
<keyword evidence="1" id="KW-0175">Coiled coil</keyword>
<feature type="domain" description="Glycosyltransferase 2-like" evidence="2">
    <location>
        <begin position="950"/>
        <end position="1077"/>
    </location>
</feature>
<dbReference type="Gene3D" id="3.90.550.10">
    <property type="entry name" value="Spore Coat Polysaccharide Biosynthesis Protein SpsA, Chain A"/>
    <property type="match status" value="2"/>
</dbReference>
<dbReference type="SUPFAM" id="SSF53448">
    <property type="entry name" value="Nucleotide-diphospho-sugar transferases"/>
    <property type="match status" value="2"/>
</dbReference>
<comment type="caution">
    <text evidence="3">The sequence shown here is derived from an EMBL/GenBank/DDBJ whole genome shotgun (WGS) entry which is preliminary data.</text>
</comment>
<organism evidence="3 4">
    <name type="scientific">Gilvimarinus japonicus</name>
    <dbReference type="NCBI Taxonomy" id="1796469"/>
    <lineage>
        <taxon>Bacteria</taxon>
        <taxon>Pseudomonadati</taxon>
        <taxon>Pseudomonadota</taxon>
        <taxon>Gammaproteobacteria</taxon>
        <taxon>Cellvibrionales</taxon>
        <taxon>Cellvibrionaceae</taxon>
        <taxon>Gilvimarinus</taxon>
    </lineage>
</organism>
<sequence length="1572" mass="172525">MAAKPSINIIIPVYRGYKSTRDCLRTVLGSLPEWANVVVVNDASPEQKLVECFDAWALDKRVSVLHNASNLGFVGTVNRAMALSNTDVILLNSDTLVSPGWLERLQAAALANPRAASVTPLSNNATICSYPRFCHDNPMLPGCDVATMQRYCEDANSGLTVELPTGVGFCMYIRRQCLNEVGLFDEEAFGRGYGEENDFCIKASNAGWVHLLAADCFVFHQGGVSFADDKAQLTQVAEAVINARHPDFFAQVQEFVALDPIKPFRDRIDKLIVEAGGVAKEMLARIRAAERESAETEPFNIESSMKDVSSLNNSVELSPKEAQALDDFARDNAEKLLFITHAWGGGVEQHVSLLRRIVPARVMVLRGCGNGAVELSLMSVAQGAAVPSEVVLKIGGFDSSRVDVWQTLLRQFQFDRVHLHHVHGWSVEIIEVLKGLALPFDITLHDYFLISPRYHQVEGGAVCDGPGWPTADDEWRTLMAPVVASASRIIAPSLSVKRAVEAVFPAGKYSYQAHPQRVEAAADVKKVLLLGSLSPEKGLRVVEKVAILAATQVPTLSFQLIGFSTDPVDAPLAMTGDYAEQDLPRLIAEQKPDVIWMPAQVPETFCFTLSHALASGVPIVASDMGALPERLEDVPNARLIPSDASCEAWLLALQDATEAKPASARVVSDNLDEYARWYMKDINQVVSKSDVDTLALLASIQALPTAPLPPDRPIKSLLHFASRTHHRGVMRDVERRLSLLPDDETEVASMLEFRQLHAAQVQLADDLREVNEEYVAYEKRAEVELNAAEQSLALSEDNLSLAKDNIAELQKQARDAQGHIDHSEGVIASLNGQIDQLICERDALLASFSWRVTRPLRVLKRGTARIPFILAKLSRHVVRPASYARFISMVRRGQWQELFGRVSYEAHTAVAQAEAHNRRPTINVNPELLSEEPMALAPLTLKSSAQPVLSIVIPVYGQHETTYACLKSIAENPPSQPFEVVVADDCSPIAAAEALAMVAGIRVWTAEKNQGFVGNMNSGAGVAHGEYLVLLNNDTVVSCGAFDKLLDTFSQHDNVGLVGAKLLNRDGTLQEAGGIIWRDGSGWNYGRDQDAEDPRFNYVRDVDYCSGAALAIKRELFLQLGGFDTYYAPAYFEDTDLAFRVRDQGLRVLYQPGAEIYHLEGVSHGRDESSGVKAYQVTNGKKFFERWESVLASHAENGIAPDNEAHRTSRGNVLVIEACMITPDQDSGSIRMLNLLKLIKAEGYHVTFVADNLEYRKKSVDEMQAAGVEVLHNQWAGSVRKVLRKRGADLAAILISRHYIASQYVALVRACAAQATLIFDTVDLHFVREEREFEVSGDAALKAQAAITKRKELDLINKCDVTLVVSEFEKNLLADIAPAATVDIVSNIHSHSPERPGYEQREGILFVGGFRHPPNIDAVEWYAKEVLPHVQSLLPGVKTSIIGSHMPDSIKALASDELVVHGFVEDIEPHLQHARVSIAPLRYGAGVKGKVNEAMNYGIPVVATNCAVEGMHTVPGKDVLVAEEPRQFAEAIVKVYQDSALWQTLSQGGIDNLEAHFSPQAVAPAVRRILPR</sequence>
<name>A0ABV7HYR1_9GAMM</name>
<evidence type="ECO:0000259" key="2">
    <source>
        <dbReference type="Pfam" id="PF00535"/>
    </source>
</evidence>
<keyword evidence="3" id="KW-0808">Transferase</keyword>
<dbReference type="RefSeq" id="WP_382418233.1">
    <property type="nucleotide sequence ID" value="NZ_AP031500.1"/>
</dbReference>
<dbReference type="Proteomes" id="UP001595548">
    <property type="component" value="Unassembled WGS sequence"/>
</dbReference>
<dbReference type="EMBL" id="JBHRTL010000031">
    <property type="protein sequence ID" value="MFC3156817.1"/>
    <property type="molecule type" value="Genomic_DNA"/>
</dbReference>
<dbReference type="CDD" id="cd04186">
    <property type="entry name" value="GT_2_like_c"/>
    <property type="match status" value="1"/>
</dbReference>
<gene>
    <name evidence="3" type="ORF">ACFOEB_16525</name>
</gene>
<dbReference type="Pfam" id="PF00535">
    <property type="entry name" value="Glycos_transf_2"/>
    <property type="match status" value="2"/>
</dbReference>
<protein>
    <submittedName>
        <fullName evidence="3">Glycosyltransferase</fullName>
        <ecNumber evidence="3">2.4.-.-</ecNumber>
    </submittedName>
</protein>
<dbReference type="SUPFAM" id="SSF53756">
    <property type="entry name" value="UDP-Glycosyltransferase/glycogen phosphorylase"/>
    <property type="match status" value="2"/>
</dbReference>
<dbReference type="Pfam" id="PF13692">
    <property type="entry name" value="Glyco_trans_1_4"/>
    <property type="match status" value="2"/>
</dbReference>
<feature type="domain" description="Glycosyltransferase 2-like" evidence="2">
    <location>
        <begin position="9"/>
        <end position="123"/>
    </location>
</feature>
<dbReference type="GO" id="GO:0016757">
    <property type="term" value="F:glycosyltransferase activity"/>
    <property type="evidence" value="ECO:0007669"/>
    <property type="project" value="UniProtKB-KW"/>
</dbReference>